<protein>
    <submittedName>
        <fullName evidence="2">Uncharacterized protein</fullName>
    </submittedName>
</protein>
<evidence type="ECO:0000256" key="1">
    <source>
        <dbReference type="SAM" id="MobiDB-lite"/>
    </source>
</evidence>
<feature type="compositionally biased region" description="Basic and acidic residues" evidence="1">
    <location>
        <begin position="66"/>
        <end position="81"/>
    </location>
</feature>
<evidence type="ECO:0000313" key="3">
    <source>
        <dbReference type="Proteomes" id="UP000601435"/>
    </source>
</evidence>
<feature type="non-terminal residue" evidence="2">
    <location>
        <position position="1"/>
    </location>
</feature>
<feature type="region of interest" description="Disordered" evidence="1">
    <location>
        <begin position="1"/>
        <end position="38"/>
    </location>
</feature>
<comment type="caution">
    <text evidence="2">The sequence shown here is derived from an EMBL/GenBank/DDBJ whole genome shotgun (WGS) entry which is preliminary data.</text>
</comment>
<feature type="region of interest" description="Disordered" evidence="1">
    <location>
        <begin position="58"/>
        <end position="81"/>
    </location>
</feature>
<dbReference type="Proteomes" id="UP000601435">
    <property type="component" value="Unassembled WGS sequence"/>
</dbReference>
<reference evidence="2" key="1">
    <citation type="submission" date="2021-02" db="EMBL/GenBank/DDBJ databases">
        <authorList>
            <person name="Dougan E. K."/>
            <person name="Rhodes N."/>
            <person name="Thang M."/>
            <person name="Chan C."/>
        </authorList>
    </citation>
    <scope>NUCLEOTIDE SEQUENCE</scope>
</reference>
<organism evidence="2 3">
    <name type="scientific">Symbiodinium necroappetens</name>
    <dbReference type="NCBI Taxonomy" id="1628268"/>
    <lineage>
        <taxon>Eukaryota</taxon>
        <taxon>Sar</taxon>
        <taxon>Alveolata</taxon>
        <taxon>Dinophyceae</taxon>
        <taxon>Suessiales</taxon>
        <taxon>Symbiodiniaceae</taxon>
        <taxon>Symbiodinium</taxon>
    </lineage>
</organism>
<dbReference type="AlphaFoldDB" id="A0A812NW77"/>
<accession>A0A812NW77</accession>
<name>A0A812NW77_9DINO</name>
<dbReference type="EMBL" id="CAJNJA010013625">
    <property type="protein sequence ID" value="CAE7325586.1"/>
    <property type="molecule type" value="Genomic_DNA"/>
</dbReference>
<proteinExistence type="predicted"/>
<gene>
    <name evidence="2" type="ORF">SNEC2469_LOCUS8203</name>
</gene>
<sequence length="81" mass="8823">MHGHGSAPGSTVQPFRHGKHFPVSGDECGGAADASGGNSMSAIRATCRLRQLSAMGRRWTSKRRFGKEQRIRKSSFEPPRV</sequence>
<keyword evidence="3" id="KW-1185">Reference proteome</keyword>
<evidence type="ECO:0000313" key="2">
    <source>
        <dbReference type="EMBL" id="CAE7325586.1"/>
    </source>
</evidence>